<dbReference type="Proteomes" id="UP001642520">
    <property type="component" value="Unassembled WGS sequence"/>
</dbReference>
<gene>
    <name evidence="9" type="ORF">XYLVIOL_LOCUS4105</name>
</gene>
<keyword evidence="3" id="KW-0809">Transit peptide</keyword>
<comment type="subcellular location">
    <subcellularLocation>
        <location evidence="1">Mitochondrion</location>
    </subcellularLocation>
</comment>
<evidence type="ECO:0000256" key="7">
    <source>
        <dbReference type="ARBA" id="ARBA00035239"/>
    </source>
</evidence>
<accession>A0ABP1NFK2</accession>
<evidence type="ECO:0000256" key="5">
    <source>
        <dbReference type="ARBA" id="ARBA00023128"/>
    </source>
</evidence>
<keyword evidence="4" id="KW-0689">Ribosomal protein</keyword>
<organism evidence="9 10">
    <name type="scientific">Xylocopa violacea</name>
    <name type="common">Violet carpenter bee</name>
    <name type="synonym">Apis violacea</name>
    <dbReference type="NCBI Taxonomy" id="135666"/>
    <lineage>
        <taxon>Eukaryota</taxon>
        <taxon>Metazoa</taxon>
        <taxon>Ecdysozoa</taxon>
        <taxon>Arthropoda</taxon>
        <taxon>Hexapoda</taxon>
        <taxon>Insecta</taxon>
        <taxon>Pterygota</taxon>
        <taxon>Neoptera</taxon>
        <taxon>Endopterygota</taxon>
        <taxon>Hymenoptera</taxon>
        <taxon>Apocrita</taxon>
        <taxon>Aculeata</taxon>
        <taxon>Apoidea</taxon>
        <taxon>Anthophila</taxon>
        <taxon>Apidae</taxon>
        <taxon>Xylocopa</taxon>
        <taxon>Xylocopa</taxon>
    </lineage>
</organism>
<sequence>MNASSLFKTVCQTLVSLAPKMSLIEPCTRVINRNMHYMCNKQYSYNLSNVCTNKTSSTLLQPLLPMYNFACGLKMKTILKRRCKSCIICWKNDRKYVICKEKPRHNQVERKKEACSTWILTSASQSKVREW</sequence>
<dbReference type="EMBL" id="CAXAJV020001290">
    <property type="protein sequence ID" value="CAL7939790.1"/>
    <property type="molecule type" value="Genomic_DNA"/>
</dbReference>
<keyword evidence="5" id="KW-0496">Mitochondrion</keyword>
<comment type="caution">
    <text evidence="9">The sequence shown here is derived from an EMBL/GenBank/DDBJ whole genome shotgun (WGS) entry which is preliminary data.</text>
</comment>
<evidence type="ECO:0000256" key="3">
    <source>
        <dbReference type="ARBA" id="ARBA00022946"/>
    </source>
</evidence>
<reference evidence="9 10" key="1">
    <citation type="submission" date="2024-08" db="EMBL/GenBank/DDBJ databases">
        <authorList>
            <person name="Will J Nash"/>
            <person name="Angela Man"/>
            <person name="Seanna McTaggart"/>
            <person name="Kendall Baker"/>
            <person name="Tom Barker"/>
            <person name="Leah Catchpole"/>
            <person name="Alex Durrant"/>
            <person name="Karim Gharbi"/>
            <person name="Naomi Irish"/>
            <person name="Gemy Kaithakottil"/>
            <person name="Debby Ku"/>
            <person name="Aaliyah Providence"/>
            <person name="Felix Shaw"/>
            <person name="David Swarbreck"/>
            <person name="Chris Watkins"/>
            <person name="Ann M. McCartney"/>
            <person name="Giulio Formenti"/>
            <person name="Alice Mouton"/>
            <person name="Noel Vella"/>
            <person name="Bjorn M von Reumont"/>
            <person name="Adriana Vella"/>
            <person name="Wilfried Haerty"/>
        </authorList>
    </citation>
    <scope>NUCLEOTIDE SEQUENCE [LARGE SCALE GENOMIC DNA]</scope>
</reference>
<evidence type="ECO:0000256" key="4">
    <source>
        <dbReference type="ARBA" id="ARBA00022980"/>
    </source>
</evidence>
<comment type="similarity">
    <text evidence="2">Belongs to the bacterial ribosomal protein bL36 family.</text>
</comment>
<dbReference type="InterPro" id="IPR052143">
    <property type="entry name" value="Mitoribosomal_bL36m"/>
</dbReference>
<proteinExistence type="inferred from homology"/>
<dbReference type="SUPFAM" id="SSF57840">
    <property type="entry name" value="Ribosomal protein L36"/>
    <property type="match status" value="1"/>
</dbReference>
<dbReference type="InterPro" id="IPR000473">
    <property type="entry name" value="Ribosomal_bL36"/>
</dbReference>
<evidence type="ECO:0000256" key="1">
    <source>
        <dbReference type="ARBA" id="ARBA00004173"/>
    </source>
</evidence>
<name>A0ABP1NFK2_XYLVO</name>
<evidence type="ECO:0000256" key="2">
    <source>
        <dbReference type="ARBA" id="ARBA00007645"/>
    </source>
</evidence>
<evidence type="ECO:0000256" key="6">
    <source>
        <dbReference type="ARBA" id="ARBA00023274"/>
    </source>
</evidence>
<dbReference type="PANTHER" id="PTHR46909">
    <property type="entry name" value="39S RIBOSOMAL PROTEIN L36, MITOCHONDRIAL"/>
    <property type="match status" value="1"/>
</dbReference>
<evidence type="ECO:0000256" key="8">
    <source>
        <dbReference type="ARBA" id="ARBA00035411"/>
    </source>
</evidence>
<keyword evidence="6" id="KW-0687">Ribonucleoprotein</keyword>
<dbReference type="PANTHER" id="PTHR46909:SF1">
    <property type="entry name" value="LARGE RIBOSOMAL SUBUNIT PROTEIN BL36M"/>
    <property type="match status" value="1"/>
</dbReference>
<dbReference type="Pfam" id="PF00444">
    <property type="entry name" value="Ribosomal_L36"/>
    <property type="match status" value="1"/>
</dbReference>
<evidence type="ECO:0000313" key="9">
    <source>
        <dbReference type="EMBL" id="CAL7939790.1"/>
    </source>
</evidence>
<evidence type="ECO:0000313" key="10">
    <source>
        <dbReference type="Proteomes" id="UP001642520"/>
    </source>
</evidence>
<keyword evidence="10" id="KW-1185">Reference proteome</keyword>
<protein>
    <recommendedName>
        <fullName evidence="7">Large ribosomal subunit protein bL36m</fullName>
    </recommendedName>
    <alternativeName>
        <fullName evidence="8">39S ribosomal protein L36, mitochondrial</fullName>
    </alternativeName>
</protein>
<dbReference type="InterPro" id="IPR035977">
    <property type="entry name" value="Ribosomal_bL36_sp"/>
</dbReference>